<gene>
    <name evidence="1" type="ORF">B5M42_05705</name>
</gene>
<organism evidence="1 2">
    <name type="scientific">Paenibacillus athensensis</name>
    <dbReference type="NCBI Taxonomy" id="1967502"/>
    <lineage>
        <taxon>Bacteria</taxon>
        <taxon>Bacillati</taxon>
        <taxon>Bacillota</taxon>
        <taxon>Bacilli</taxon>
        <taxon>Bacillales</taxon>
        <taxon>Paenibacillaceae</taxon>
        <taxon>Paenibacillus</taxon>
    </lineage>
</organism>
<dbReference type="RefSeq" id="WP_134750649.1">
    <property type="nucleotide sequence ID" value="NZ_MYFO02000001.1"/>
</dbReference>
<dbReference type="OrthoDB" id="2595428at2"/>
<name>A0A4Y8Q763_9BACL</name>
<proteinExistence type="predicted"/>
<dbReference type="AlphaFoldDB" id="A0A4Y8Q763"/>
<evidence type="ECO:0000313" key="1">
    <source>
        <dbReference type="EMBL" id="TFE90163.1"/>
    </source>
</evidence>
<sequence length="190" mass="21135">MLIGVYGYTDKRPVIYALLKLLQATGDVALFSGNRHYRRLLENGESQGHMANVMIAVSDASPDEIFEEIGYTADDFEHVIFDLQDAIPDELSLILYVKSYPPDEDELSFIELLGAYTTVKIVYDGKREKGAINVAPLSPLWRSVEQIEAYRVLAPVASKELNIGLAAHLAPALNISAKTALAILNRRWSR</sequence>
<dbReference type="Proteomes" id="UP000298246">
    <property type="component" value="Unassembled WGS sequence"/>
</dbReference>
<reference evidence="1 2" key="1">
    <citation type="submission" date="2017-03" db="EMBL/GenBank/DDBJ databases">
        <title>Isolation of Levoglucosan Utilizing Bacteria.</title>
        <authorList>
            <person name="Arya A.S."/>
        </authorList>
    </citation>
    <scope>NUCLEOTIDE SEQUENCE [LARGE SCALE GENOMIC DNA]</scope>
    <source>
        <strain evidence="1 2">MEC069</strain>
    </source>
</reference>
<dbReference type="EMBL" id="MYFO01000005">
    <property type="protein sequence ID" value="TFE90163.1"/>
    <property type="molecule type" value="Genomic_DNA"/>
</dbReference>
<protein>
    <submittedName>
        <fullName evidence="1">Uncharacterized protein</fullName>
    </submittedName>
</protein>
<keyword evidence="2" id="KW-1185">Reference proteome</keyword>
<evidence type="ECO:0000313" key="2">
    <source>
        <dbReference type="Proteomes" id="UP000298246"/>
    </source>
</evidence>
<accession>A0A4Y8Q763</accession>
<comment type="caution">
    <text evidence="1">The sequence shown here is derived from an EMBL/GenBank/DDBJ whole genome shotgun (WGS) entry which is preliminary data.</text>
</comment>